<dbReference type="Proteomes" id="UP000515511">
    <property type="component" value="Chromosome"/>
</dbReference>
<protein>
    <recommendedName>
        <fullName evidence="3">Site-specific recombinase</fullName>
    </recommendedName>
</protein>
<evidence type="ECO:0008006" key="3">
    <source>
        <dbReference type="Google" id="ProtNLM"/>
    </source>
</evidence>
<dbReference type="KEGG" id="lse:F1C12_03635"/>
<evidence type="ECO:0000313" key="1">
    <source>
        <dbReference type="EMBL" id="QNE34318.1"/>
    </source>
</evidence>
<dbReference type="RefSeq" id="WP_185277484.1">
    <property type="nucleotide sequence ID" value="NZ_CP043641.1"/>
</dbReference>
<name>A0A7G6Y753_9MICO</name>
<dbReference type="AlphaFoldDB" id="A0A7G6Y753"/>
<organism evidence="1 2">
    <name type="scientific">Leifsonia shinshuensis</name>
    <dbReference type="NCBI Taxonomy" id="150026"/>
    <lineage>
        <taxon>Bacteria</taxon>
        <taxon>Bacillati</taxon>
        <taxon>Actinomycetota</taxon>
        <taxon>Actinomycetes</taxon>
        <taxon>Micrococcales</taxon>
        <taxon>Microbacteriaceae</taxon>
        <taxon>Leifsonia</taxon>
    </lineage>
</organism>
<dbReference type="EMBL" id="CP043641">
    <property type="protein sequence ID" value="QNE34318.1"/>
    <property type="molecule type" value="Genomic_DNA"/>
</dbReference>
<accession>A0A7G6Y753</accession>
<sequence>MVAKIRVRWPDGAICGRCFTDAVRTVGRCAQCGEERLVPGRDNLGRSLCRDCAGIDTNMTCDTCGAEAERYRGGSCVRCVIRVDLIAILKPNDPPDLRLRRLIDVLADSGRPESIHTWMRGGAAASLLAQLGERTLRLDHEAFDALPRSAAVEHLRDLLTHHHILPRLEDKYIATFERWLARRLHELEPYPQVRSSIEQFATWHHLRRLRSADADTATVTAALAARQEITEAGKFLIWLAEEHQTDPADINQAQIDQYLAEGTSTRKHIRNYLHWLNHQRPRSAHVTAPYRTAQTTPLVTQDQRIRMVRNCLTYDNVALSTRVAALIHLLWAQPLNKIARLHTDAIELRPAGMRLHLAAVSSDIPEPIARLFWTHLRAPSNQRAGNTGTHWLFPGFRAGQPVHPNTLSQRFLALGINTQRVRNTTLRTLTQQLDAHSLANLLGYDAGILAEHARRGGLVMHTYPSVLLERSRSQRTPPAAPIQG</sequence>
<evidence type="ECO:0000313" key="2">
    <source>
        <dbReference type="Proteomes" id="UP000515511"/>
    </source>
</evidence>
<reference evidence="2" key="1">
    <citation type="submission" date="2019-09" db="EMBL/GenBank/DDBJ databases">
        <title>Antimicrobial potential of Antarctic Bacteria.</title>
        <authorList>
            <person name="Benaud N."/>
            <person name="Edwards R.J."/>
            <person name="Ferrari B.C."/>
        </authorList>
    </citation>
    <scope>NUCLEOTIDE SEQUENCE [LARGE SCALE GENOMIC DNA]</scope>
    <source>
        <strain evidence="2">INR9</strain>
    </source>
</reference>
<proteinExistence type="predicted"/>
<gene>
    <name evidence="1" type="ORF">F1C12_03635</name>
</gene>